<evidence type="ECO:0000256" key="4">
    <source>
        <dbReference type="ARBA" id="ARBA00023180"/>
    </source>
</evidence>
<dbReference type="Gene3D" id="2.60.40.1510">
    <property type="entry name" value="ntegrin, alpha v. Chain A, domain 3"/>
    <property type="match status" value="1"/>
</dbReference>
<keyword evidence="8" id="KW-1185">Reference proteome</keyword>
<comment type="caution">
    <text evidence="7">The sequence shown here is derived from an EMBL/GenBank/DDBJ whole genome shotgun (WGS) entry which is preliminary data.</text>
</comment>
<evidence type="ECO:0000313" key="8">
    <source>
        <dbReference type="Proteomes" id="UP000792457"/>
    </source>
</evidence>
<proteinExistence type="predicted"/>
<keyword evidence="2" id="KW-0401">Integrin</keyword>
<dbReference type="OrthoDB" id="5573735at2759"/>
<dbReference type="AlphaFoldDB" id="A0A8K0KI73"/>
<evidence type="ECO:0000256" key="2">
    <source>
        <dbReference type="ARBA" id="ARBA00023037"/>
    </source>
</evidence>
<feature type="domain" description="Integrin alpha second immunoglobulin-like" evidence="5">
    <location>
        <begin position="60"/>
        <end position="233"/>
    </location>
</feature>
<organism evidence="7 8">
    <name type="scientific">Ladona fulva</name>
    <name type="common">Scarce chaser dragonfly</name>
    <name type="synonym">Libellula fulva</name>
    <dbReference type="NCBI Taxonomy" id="123851"/>
    <lineage>
        <taxon>Eukaryota</taxon>
        <taxon>Metazoa</taxon>
        <taxon>Ecdysozoa</taxon>
        <taxon>Arthropoda</taxon>
        <taxon>Hexapoda</taxon>
        <taxon>Insecta</taxon>
        <taxon>Pterygota</taxon>
        <taxon>Palaeoptera</taxon>
        <taxon>Odonata</taxon>
        <taxon>Epiprocta</taxon>
        <taxon>Anisoptera</taxon>
        <taxon>Libelluloidea</taxon>
        <taxon>Libellulidae</taxon>
        <taxon>Ladona</taxon>
    </lineage>
</organism>
<dbReference type="PANTHER" id="PTHR23220">
    <property type="entry name" value="INTEGRIN ALPHA"/>
    <property type="match status" value="1"/>
</dbReference>
<dbReference type="SUPFAM" id="SSF69179">
    <property type="entry name" value="Integrin domains"/>
    <property type="match status" value="1"/>
</dbReference>
<dbReference type="Gene3D" id="2.60.40.1530">
    <property type="entry name" value="ntegrin, alpha v. Chain A, domain 4"/>
    <property type="match status" value="1"/>
</dbReference>
<dbReference type="GO" id="GO:0005178">
    <property type="term" value="F:integrin binding"/>
    <property type="evidence" value="ECO:0007669"/>
    <property type="project" value="TreeGrafter"/>
</dbReference>
<dbReference type="GO" id="GO:0009897">
    <property type="term" value="C:external side of plasma membrane"/>
    <property type="evidence" value="ECO:0007669"/>
    <property type="project" value="TreeGrafter"/>
</dbReference>
<keyword evidence="3" id="KW-0472">Membrane</keyword>
<dbReference type="GO" id="GO:0007157">
    <property type="term" value="P:heterophilic cell-cell adhesion via plasma membrane cell adhesion molecules"/>
    <property type="evidence" value="ECO:0007669"/>
    <property type="project" value="UniProtKB-ARBA"/>
</dbReference>
<evidence type="ECO:0000313" key="7">
    <source>
        <dbReference type="EMBL" id="KAG8234135.1"/>
    </source>
</evidence>
<comment type="subcellular location">
    <subcellularLocation>
        <location evidence="1">Membrane</location>
        <topology evidence="1">Single-pass type I membrane protein</topology>
    </subcellularLocation>
</comment>
<sequence length="489" mass="55404">MLPEEKEMLELKIDDESPEFKTKPILIGKNKEGSDEFCKDCPIPQGVSRITFSIPFEVECGMDNVCYSDLQVNGDIPQLRESSKEKNISYVIGSSDILKLKLLVSNKKTSELAYLTRLYIELGDPARISQINSLCRESFQLPSLTDLFNFNKSSQNRTSNSTDVPSDSYKKRNEGTYITCDLDNPLQENTEREVLLGIDMSNAKGSKGMIVRAWATTSSIEKNPFDNVWELYIPFHSEADVTITGATDNEMYTYYKGNKESEEKINFINIYEVRKIGPSPLDKVEIEIQIPRAITDGKGIKFTSFLSIIKLETKQEEQPLICKQFKKSAYTHLKGDHEIINTWNKDVSNNLTISMTGNSTDLPKVQRNDTLFINCSSNQINKDNYIECATIRCEAGPFLTSLIDATVYLHLQLNAKALYRVMGSRKAISIGTTGFVKVKDPPDLIQPILEKLVSLKGIRKERWRDCINSSFKMRGMRIKEGISNVNKLL</sequence>
<protein>
    <submittedName>
        <fullName evidence="7">Uncharacterized protein</fullName>
    </submittedName>
</protein>
<dbReference type="InterPro" id="IPR032695">
    <property type="entry name" value="Integrin_dom_sf"/>
</dbReference>
<gene>
    <name evidence="7" type="ORF">J437_LFUL007501</name>
</gene>
<evidence type="ECO:0000259" key="5">
    <source>
        <dbReference type="Pfam" id="PF20805"/>
    </source>
</evidence>
<evidence type="ECO:0000256" key="1">
    <source>
        <dbReference type="ARBA" id="ARBA00004479"/>
    </source>
</evidence>
<dbReference type="Proteomes" id="UP000792457">
    <property type="component" value="Unassembled WGS sequence"/>
</dbReference>
<dbReference type="GO" id="GO:0007229">
    <property type="term" value="P:integrin-mediated signaling pathway"/>
    <property type="evidence" value="ECO:0007669"/>
    <property type="project" value="UniProtKB-KW"/>
</dbReference>
<dbReference type="Pfam" id="PF20806">
    <property type="entry name" value="Integrin_A_Ig_3"/>
    <property type="match status" value="1"/>
</dbReference>
<keyword evidence="4" id="KW-0325">Glycoprotein</keyword>
<dbReference type="InterPro" id="IPR048285">
    <property type="entry name" value="Integrin_alpha_Ig-like_2"/>
</dbReference>
<dbReference type="Pfam" id="PF20805">
    <property type="entry name" value="Integrin_A_Ig_2"/>
    <property type="match status" value="1"/>
</dbReference>
<name>A0A8K0KI73_LADFU</name>
<feature type="domain" description="Integrin alpha third immunoglobulin-like" evidence="6">
    <location>
        <begin position="269"/>
        <end position="447"/>
    </location>
</feature>
<dbReference type="PANTHER" id="PTHR23220:SF83">
    <property type="entry name" value="INTEGRIN ALPHA-PS3-RELATED"/>
    <property type="match status" value="1"/>
</dbReference>
<evidence type="ECO:0000259" key="6">
    <source>
        <dbReference type="Pfam" id="PF20806"/>
    </source>
</evidence>
<accession>A0A8K0KI73</accession>
<dbReference type="InterPro" id="IPR048286">
    <property type="entry name" value="Integrin_alpha_Ig-like_3"/>
</dbReference>
<reference evidence="7" key="1">
    <citation type="submission" date="2013-04" db="EMBL/GenBank/DDBJ databases">
        <authorList>
            <person name="Qu J."/>
            <person name="Murali S.C."/>
            <person name="Bandaranaike D."/>
            <person name="Bellair M."/>
            <person name="Blankenburg K."/>
            <person name="Chao H."/>
            <person name="Dinh H."/>
            <person name="Doddapaneni H."/>
            <person name="Downs B."/>
            <person name="Dugan-Rocha S."/>
            <person name="Elkadiri S."/>
            <person name="Gnanaolivu R.D."/>
            <person name="Hernandez B."/>
            <person name="Javaid M."/>
            <person name="Jayaseelan J.C."/>
            <person name="Lee S."/>
            <person name="Li M."/>
            <person name="Ming W."/>
            <person name="Munidasa M."/>
            <person name="Muniz J."/>
            <person name="Nguyen L."/>
            <person name="Ongeri F."/>
            <person name="Osuji N."/>
            <person name="Pu L.-L."/>
            <person name="Puazo M."/>
            <person name="Qu C."/>
            <person name="Quiroz J."/>
            <person name="Raj R."/>
            <person name="Weissenberger G."/>
            <person name="Xin Y."/>
            <person name="Zou X."/>
            <person name="Han Y."/>
            <person name="Richards S."/>
            <person name="Worley K."/>
            <person name="Muzny D."/>
            <person name="Gibbs R."/>
        </authorList>
    </citation>
    <scope>NUCLEOTIDE SEQUENCE</scope>
    <source>
        <strain evidence="7">Sampled in the wild</strain>
    </source>
</reference>
<dbReference type="GO" id="GO:0033627">
    <property type="term" value="P:cell adhesion mediated by integrin"/>
    <property type="evidence" value="ECO:0007669"/>
    <property type="project" value="TreeGrafter"/>
</dbReference>
<dbReference type="EMBL" id="KZ308781">
    <property type="protein sequence ID" value="KAG8234135.1"/>
    <property type="molecule type" value="Genomic_DNA"/>
</dbReference>
<dbReference type="GO" id="GO:0008305">
    <property type="term" value="C:integrin complex"/>
    <property type="evidence" value="ECO:0007669"/>
    <property type="project" value="TreeGrafter"/>
</dbReference>
<reference evidence="7" key="2">
    <citation type="submission" date="2017-10" db="EMBL/GenBank/DDBJ databases">
        <title>Ladona fulva Genome sequencing and assembly.</title>
        <authorList>
            <person name="Murali S."/>
            <person name="Richards S."/>
            <person name="Bandaranaike D."/>
            <person name="Bellair M."/>
            <person name="Blankenburg K."/>
            <person name="Chao H."/>
            <person name="Dinh H."/>
            <person name="Doddapaneni H."/>
            <person name="Dugan-Rocha S."/>
            <person name="Elkadiri S."/>
            <person name="Gnanaolivu R."/>
            <person name="Hernandez B."/>
            <person name="Skinner E."/>
            <person name="Javaid M."/>
            <person name="Lee S."/>
            <person name="Li M."/>
            <person name="Ming W."/>
            <person name="Munidasa M."/>
            <person name="Muniz J."/>
            <person name="Nguyen L."/>
            <person name="Hughes D."/>
            <person name="Osuji N."/>
            <person name="Pu L.-L."/>
            <person name="Puazo M."/>
            <person name="Qu C."/>
            <person name="Quiroz J."/>
            <person name="Raj R."/>
            <person name="Weissenberger G."/>
            <person name="Xin Y."/>
            <person name="Zou X."/>
            <person name="Han Y."/>
            <person name="Worley K."/>
            <person name="Muzny D."/>
            <person name="Gibbs R."/>
        </authorList>
    </citation>
    <scope>NUCLEOTIDE SEQUENCE</scope>
    <source>
        <strain evidence="7">Sampled in the wild</strain>
    </source>
</reference>
<evidence type="ECO:0000256" key="3">
    <source>
        <dbReference type="ARBA" id="ARBA00023136"/>
    </source>
</evidence>
<dbReference type="GO" id="GO:0007160">
    <property type="term" value="P:cell-matrix adhesion"/>
    <property type="evidence" value="ECO:0007669"/>
    <property type="project" value="TreeGrafter"/>
</dbReference>